<dbReference type="Proteomes" id="UP001163714">
    <property type="component" value="Unassembled WGS sequence"/>
</dbReference>
<reference evidence="1" key="1">
    <citation type="submission" date="2022-10" db="EMBL/GenBank/DDBJ databases">
        <title>Shewanella flava sp. nov, isolated from the estuary of the Fenhe River into the Yellow River.</title>
        <authorList>
            <person name="Li Y."/>
        </authorList>
    </citation>
    <scope>NUCLEOTIDE SEQUENCE</scope>
    <source>
        <strain evidence="1">FYR11-62</strain>
    </source>
</reference>
<organism evidence="1 2">
    <name type="scientific">Shewanella subflava</name>
    <dbReference type="NCBI Taxonomy" id="2986476"/>
    <lineage>
        <taxon>Bacteria</taxon>
        <taxon>Pseudomonadati</taxon>
        <taxon>Pseudomonadota</taxon>
        <taxon>Gammaproteobacteria</taxon>
        <taxon>Alteromonadales</taxon>
        <taxon>Shewanellaceae</taxon>
        <taxon>Shewanella</taxon>
    </lineage>
</organism>
<evidence type="ECO:0000313" key="1">
    <source>
        <dbReference type="EMBL" id="MCW3172910.1"/>
    </source>
</evidence>
<name>A0ABT3IAC0_9GAMM</name>
<evidence type="ECO:0008006" key="3">
    <source>
        <dbReference type="Google" id="ProtNLM"/>
    </source>
</evidence>
<dbReference type="EMBL" id="JAPDMX010000025">
    <property type="protein sequence ID" value="MCW3172910.1"/>
    <property type="molecule type" value="Genomic_DNA"/>
</dbReference>
<gene>
    <name evidence="1" type="ORF">OHT75_10505</name>
</gene>
<protein>
    <recommendedName>
        <fullName evidence="3">Transcriptional regulator</fullName>
    </recommendedName>
</protein>
<dbReference type="InterPro" id="IPR059220">
    <property type="entry name" value="AbiEi"/>
</dbReference>
<sequence length="176" mass="19658">MAKSDELLKALAKAVYAGGGIHSATELAFMLSVSCNPAFRKFLADCVKKGLLRRVVKGFYESVITPPEPDTAIYKIIKKLRSGVLNYISLESQLSHTGDISQVLIDRVTIVTKGRSGCFDTPYGVIEFTHTKKPVEQIAPNLYFDSNIKMYRAHKEQAIADLKHCQRNLHMLESQI</sequence>
<comment type="caution">
    <text evidence="1">The sequence shown here is derived from an EMBL/GenBank/DDBJ whole genome shotgun (WGS) entry which is preliminary data.</text>
</comment>
<dbReference type="NCBIfam" id="NF047376">
    <property type="entry name" value="TAA_AbiEi"/>
    <property type="match status" value="1"/>
</dbReference>
<evidence type="ECO:0000313" key="2">
    <source>
        <dbReference type="Proteomes" id="UP001163714"/>
    </source>
</evidence>
<proteinExistence type="predicted"/>
<keyword evidence="2" id="KW-1185">Reference proteome</keyword>
<accession>A0ABT3IAC0</accession>
<dbReference type="RefSeq" id="WP_264726430.1">
    <property type="nucleotide sequence ID" value="NZ_JAPDMX010000025.1"/>
</dbReference>